<evidence type="ECO:0000256" key="10">
    <source>
        <dbReference type="ARBA" id="ARBA00030717"/>
    </source>
</evidence>
<dbReference type="SUPFAM" id="SSF48557">
    <property type="entry name" value="L-aspartase-like"/>
    <property type="match status" value="1"/>
</dbReference>
<evidence type="ECO:0000256" key="9">
    <source>
        <dbReference type="ARBA" id="ARBA00023239"/>
    </source>
</evidence>
<evidence type="ECO:0000256" key="1">
    <source>
        <dbReference type="ARBA" id="ARBA00000598"/>
    </source>
</evidence>
<sequence length="490" mass="54887">MDSYQTPLSSRYASKEMSKLFSSSTRFGTWRKLWLNLAIAEKELGLAISDKAIEQMSANLDLDEAQMKVAAEEEKRRRHDVMAHVHTFGTVAPEAAGIIHLGATSCYVTDNADLIFLREGLSILLPKLAVVISRFSAFAEKYRDLPTLGFTHFQPAQLTTVGKRATLWIQELLWDLRNLERAKSDLGFRGVKGTTGTQASFLALFDGDHEKVEALDARVTELFGFPYAYPVTGQTYSRKIDADVLGPLSSFGATVHKIATDIRLLANLKEVEEPFEKDQIGRCVWLLSLANGSSAMAYKRNPMRCERACSLARHLMVIYQNTLMTSSVQWLERTLDDSANRRVTIPEAFLTADILLTTLQNISEGLVVYPNVIARRISQELPFMATENIIMAIVKAGGDRQECHEKVRVLSHQAGAVVKEQGGENDLIERVKRDAYFEPIWSQLDELLDPKTFIGRAPQQVDKFVSEWVQPALKPYEGSLQNIQSAELSV</sequence>
<dbReference type="Proteomes" id="UP000193986">
    <property type="component" value="Unassembled WGS sequence"/>
</dbReference>
<dbReference type="GO" id="GO:0070626">
    <property type="term" value="F:(S)-2-(5-amino-1-(5-phospho-D-ribosyl)imidazole-4-carboxamido) succinate lyase (fumarate-forming) activity"/>
    <property type="evidence" value="ECO:0007669"/>
    <property type="project" value="TreeGrafter"/>
</dbReference>
<dbReference type="InterPro" id="IPR019468">
    <property type="entry name" value="AdenyloSucc_lyase_C"/>
</dbReference>
<proteinExistence type="inferred from homology"/>
<comment type="catalytic activity">
    <reaction evidence="11 12">
        <text>N(6)-(1,2-dicarboxyethyl)-AMP = fumarate + AMP</text>
        <dbReference type="Rhea" id="RHEA:16853"/>
        <dbReference type="ChEBI" id="CHEBI:29806"/>
        <dbReference type="ChEBI" id="CHEBI:57567"/>
        <dbReference type="ChEBI" id="CHEBI:456215"/>
        <dbReference type="EC" id="4.3.2.2"/>
    </reaction>
</comment>
<evidence type="ECO:0000256" key="8">
    <source>
        <dbReference type="ARBA" id="ARBA00022755"/>
    </source>
</evidence>
<organism evidence="14 15">
    <name type="scientific">Naematelia encephala</name>
    <dbReference type="NCBI Taxonomy" id="71784"/>
    <lineage>
        <taxon>Eukaryota</taxon>
        <taxon>Fungi</taxon>
        <taxon>Dikarya</taxon>
        <taxon>Basidiomycota</taxon>
        <taxon>Agaricomycotina</taxon>
        <taxon>Tremellomycetes</taxon>
        <taxon>Tremellales</taxon>
        <taxon>Naemateliaceae</taxon>
        <taxon>Naematelia</taxon>
    </lineage>
</organism>
<evidence type="ECO:0000256" key="11">
    <source>
        <dbReference type="ARBA" id="ARBA00047513"/>
    </source>
</evidence>
<dbReference type="NCBIfam" id="TIGR00928">
    <property type="entry name" value="purB"/>
    <property type="match status" value="1"/>
</dbReference>
<evidence type="ECO:0000256" key="7">
    <source>
        <dbReference type="ARBA" id="ARBA00017058"/>
    </source>
</evidence>
<reference evidence="14 15" key="1">
    <citation type="submission" date="2016-07" db="EMBL/GenBank/DDBJ databases">
        <title>Pervasive Adenine N6-methylation of Active Genes in Fungi.</title>
        <authorList>
            <consortium name="DOE Joint Genome Institute"/>
            <person name="Mondo S.J."/>
            <person name="Dannebaum R.O."/>
            <person name="Kuo R.C."/>
            <person name="Labutti K."/>
            <person name="Haridas S."/>
            <person name="Kuo A."/>
            <person name="Salamov A."/>
            <person name="Ahrendt S.R."/>
            <person name="Lipzen A."/>
            <person name="Sullivan W."/>
            <person name="Andreopoulos W.B."/>
            <person name="Clum A."/>
            <person name="Lindquist E."/>
            <person name="Daum C."/>
            <person name="Ramamoorthy G.K."/>
            <person name="Gryganskyi A."/>
            <person name="Culley D."/>
            <person name="Magnuson J.K."/>
            <person name="James T.Y."/>
            <person name="O'Malley M.A."/>
            <person name="Stajich J.E."/>
            <person name="Spatafora J.W."/>
            <person name="Visel A."/>
            <person name="Grigoriev I.V."/>
        </authorList>
    </citation>
    <scope>NUCLEOTIDE SEQUENCE [LARGE SCALE GENOMIC DNA]</scope>
    <source>
        <strain evidence="14 15">68-887.2</strain>
    </source>
</reference>
<evidence type="ECO:0000256" key="4">
    <source>
        <dbReference type="ARBA" id="ARBA00008273"/>
    </source>
</evidence>
<dbReference type="InterPro" id="IPR022761">
    <property type="entry name" value="Fumarate_lyase_N"/>
</dbReference>
<dbReference type="PRINTS" id="PR00149">
    <property type="entry name" value="FUMRATELYASE"/>
</dbReference>
<dbReference type="InterPro" id="IPR008948">
    <property type="entry name" value="L-Aspartase-like"/>
</dbReference>
<evidence type="ECO:0000313" key="15">
    <source>
        <dbReference type="Proteomes" id="UP000193986"/>
    </source>
</evidence>
<comment type="catalytic activity">
    <reaction evidence="1 12">
        <text>(2S)-2-[5-amino-1-(5-phospho-beta-D-ribosyl)imidazole-4-carboxamido]succinate = 5-amino-1-(5-phospho-beta-D-ribosyl)imidazole-4-carboxamide + fumarate</text>
        <dbReference type="Rhea" id="RHEA:23920"/>
        <dbReference type="ChEBI" id="CHEBI:29806"/>
        <dbReference type="ChEBI" id="CHEBI:58443"/>
        <dbReference type="ChEBI" id="CHEBI:58475"/>
        <dbReference type="EC" id="4.3.2.2"/>
    </reaction>
</comment>
<dbReference type="Pfam" id="PF10397">
    <property type="entry name" value="ADSL_C"/>
    <property type="match status" value="1"/>
</dbReference>
<dbReference type="Gene3D" id="1.20.200.10">
    <property type="entry name" value="Fumarase/aspartase (Central domain)"/>
    <property type="match status" value="1"/>
</dbReference>
<feature type="domain" description="Adenylosuccinate lyase C-terminal" evidence="13">
    <location>
        <begin position="381"/>
        <end position="465"/>
    </location>
</feature>
<protein>
    <recommendedName>
        <fullName evidence="7 12">Adenylosuccinate lyase</fullName>
        <shortName evidence="12">ASL</shortName>
        <ecNumber evidence="6 12">4.3.2.2</ecNumber>
    </recommendedName>
    <alternativeName>
        <fullName evidence="10 12">Adenylosuccinase</fullName>
    </alternativeName>
</protein>
<evidence type="ECO:0000256" key="5">
    <source>
        <dbReference type="ARBA" id="ARBA00011668"/>
    </source>
</evidence>
<dbReference type="EMBL" id="MCFC01000002">
    <property type="protein sequence ID" value="ORY34753.1"/>
    <property type="molecule type" value="Genomic_DNA"/>
</dbReference>
<dbReference type="InParanoid" id="A0A1Y2BIY9"/>
<evidence type="ECO:0000256" key="2">
    <source>
        <dbReference type="ARBA" id="ARBA00004706"/>
    </source>
</evidence>
<evidence type="ECO:0000256" key="12">
    <source>
        <dbReference type="RuleBase" id="RU361172"/>
    </source>
</evidence>
<dbReference type="InterPro" id="IPR004769">
    <property type="entry name" value="Pur_lyase"/>
</dbReference>
<dbReference type="FunFam" id="1.10.40.30:FF:000005">
    <property type="entry name" value="Adenylosuccinate lyase"/>
    <property type="match status" value="1"/>
</dbReference>
<dbReference type="PANTHER" id="PTHR43172:SF1">
    <property type="entry name" value="ADENYLOSUCCINATE LYASE"/>
    <property type="match status" value="1"/>
</dbReference>
<dbReference type="PROSITE" id="PS00163">
    <property type="entry name" value="FUMARATE_LYASES"/>
    <property type="match status" value="1"/>
</dbReference>
<dbReference type="GO" id="GO:0044208">
    <property type="term" value="P:'de novo' AMP biosynthetic process"/>
    <property type="evidence" value="ECO:0007669"/>
    <property type="project" value="UniProtKB-UniPathway"/>
</dbReference>
<comment type="subunit">
    <text evidence="5">Homotetramer. Residues from neighboring subunits contribute catalytic and substrate-binding residues to each active site.</text>
</comment>
<keyword evidence="15" id="KW-1185">Reference proteome</keyword>
<accession>A0A1Y2BIY9</accession>
<keyword evidence="8 12" id="KW-0658">Purine biosynthesis</keyword>
<dbReference type="Gene3D" id="1.10.275.60">
    <property type="match status" value="1"/>
</dbReference>
<comment type="pathway">
    <text evidence="3 12">Purine metabolism; AMP biosynthesis via de novo pathway; AMP from IMP: step 2/2.</text>
</comment>
<gene>
    <name evidence="14" type="ORF">BCR39DRAFT_490221</name>
</gene>
<keyword evidence="9 12" id="KW-0456">Lyase</keyword>
<dbReference type="InterPro" id="IPR020557">
    <property type="entry name" value="Fumarate_lyase_CS"/>
</dbReference>
<dbReference type="GO" id="GO:0004018">
    <property type="term" value="F:N6-(1,2-dicarboxyethyl)AMP AMP-lyase (fumarate-forming) activity"/>
    <property type="evidence" value="ECO:0007669"/>
    <property type="project" value="InterPro"/>
</dbReference>
<dbReference type="STRING" id="71784.A0A1Y2BIY9"/>
<dbReference type="FunCoup" id="A0A1Y2BIY9">
    <property type="interactions" value="437"/>
</dbReference>
<dbReference type="UniPathway" id="UPA00075">
    <property type="reaction ID" value="UER00336"/>
</dbReference>
<dbReference type="GO" id="GO:0005829">
    <property type="term" value="C:cytosol"/>
    <property type="evidence" value="ECO:0007669"/>
    <property type="project" value="TreeGrafter"/>
</dbReference>
<evidence type="ECO:0000256" key="6">
    <source>
        <dbReference type="ARBA" id="ARBA00012339"/>
    </source>
</evidence>
<evidence type="ECO:0000313" key="14">
    <source>
        <dbReference type="EMBL" id="ORY34753.1"/>
    </source>
</evidence>
<dbReference type="AlphaFoldDB" id="A0A1Y2BIY9"/>
<dbReference type="FunFam" id="1.10.275.60:FF:000001">
    <property type="entry name" value="Adenylosuccinate lyase"/>
    <property type="match status" value="1"/>
</dbReference>
<evidence type="ECO:0000259" key="13">
    <source>
        <dbReference type="SMART" id="SM00998"/>
    </source>
</evidence>
<dbReference type="GO" id="GO:0006189">
    <property type="term" value="P:'de novo' IMP biosynthetic process"/>
    <property type="evidence" value="ECO:0007669"/>
    <property type="project" value="UniProtKB-UniPathway"/>
</dbReference>
<dbReference type="InterPro" id="IPR000362">
    <property type="entry name" value="Fumarate_lyase_fam"/>
</dbReference>
<name>A0A1Y2BIY9_9TREE</name>
<comment type="similarity">
    <text evidence="4 12">Belongs to the lyase 1 family. Adenylosuccinate lyase subfamily.</text>
</comment>
<dbReference type="Gene3D" id="1.10.40.30">
    <property type="entry name" value="Fumarase/aspartase (C-terminal domain)"/>
    <property type="match status" value="1"/>
</dbReference>
<evidence type="ECO:0000256" key="3">
    <source>
        <dbReference type="ARBA" id="ARBA00004734"/>
    </source>
</evidence>
<dbReference type="OrthoDB" id="406045at2759"/>
<dbReference type="SMART" id="SM00998">
    <property type="entry name" value="ADSL_C"/>
    <property type="match status" value="1"/>
</dbReference>
<comment type="caution">
    <text evidence="14">The sequence shown here is derived from an EMBL/GenBank/DDBJ whole genome shotgun (WGS) entry which is preliminary data.</text>
</comment>
<dbReference type="CDD" id="cd03302">
    <property type="entry name" value="Adenylsuccinate_lyase_2"/>
    <property type="match status" value="1"/>
</dbReference>
<dbReference type="EC" id="4.3.2.2" evidence="6 12"/>
<dbReference type="Pfam" id="PF00206">
    <property type="entry name" value="Lyase_1"/>
    <property type="match status" value="1"/>
</dbReference>
<dbReference type="PANTHER" id="PTHR43172">
    <property type="entry name" value="ADENYLOSUCCINATE LYASE"/>
    <property type="match status" value="1"/>
</dbReference>
<comment type="pathway">
    <text evidence="2 12">Purine metabolism; IMP biosynthesis via de novo pathway; 5-amino-1-(5-phospho-D-ribosyl)imidazole-4-carboxamide from 5-amino-1-(5-phospho-D-ribosyl)imidazole-4-carboxylate: step 2/2.</text>
</comment>
<dbReference type="UniPathway" id="UPA00074">
    <property type="reaction ID" value="UER00132"/>
</dbReference>